<keyword evidence="2" id="KW-1003">Cell membrane</keyword>
<dbReference type="Pfam" id="PF04172">
    <property type="entry name" value="LrgB"/>
    <property type="match status" value="1"/>
</dbReference>
<dbReference type="InterPro" id="IPR007300">
    <property type="entry name" value="CidB/LrgB"/>
</dbReference>
<feature type="transmembrane region" description="Helical" evidence="6">
    <location>
        <begin position="148"/>
        <end position="168"/>
    </location>
</feature>
<name>A0A9D1PLB0_9BACI</name>
<evidence type="ECO:0000256" key="1">
    <source>
        <dbReference type="ARBA" id="ARBA00004651"/>
    </source>
</evidence>
<feature type="transmembrane region" description="Helical" evidence="6">
    <location>
        <begin position="58"/>
        <end position="77"/>
    </location>
</feature>
<feature type="transmembrane region" description="Helical" evidence="6">
    <location>
        <begin position="6"/>
        <end position="25"/>
    </location>
</feature>
<accession>A0A9D1PLB0</accession>
<reference evidence="7" key="2">
    <citation type="submission" date="2021-04" db="EMBL/GenBank/DDBJ databases">
        <authorList>
            <person name="Gilroy R."/>
        </authorList>
    </citation>
    <scope>NUCLEOTIDE SEQUENCE</scope>
    <source>
        <strain evidence="7">CHK169-2315</strain>
    </source>
</reference>
<keyword evidence="5 6" id="KW-0472">Membrane</keyword>
<evidence type="ECO:0000313" key="8">
    <source>
        <dbReference type="Proteomes" id="UP000823937"/>
    </source>
</evidence>
<dbReference type="PANTHER" id="PTHR30249:SF17">
    <property type="entry name" value="HOLIN-LIKE PROTEIN CIDB"/>
    <property type="match status" value="1"/>
</dbReference>
<proteinExistence type="predicted"/>
<dbReference type="PANTHER" id="PTHR30249">
    <property type="entry name" value="PUTATIVE SEROTONIN TRANSPORTER"/>
    <property type="match status" value="1"/>
</dbReference>
<protein>
    <submittedName>
        <fullName evidence="7">LrgB family protein</fullName>
    </submittedName>
</protein>
<gene>
    <name evidence="7" type="ORF">H9895_05405</name>
</gene>
<feature type="transmembrane region" description="Helical" evidence="6">
    <location>
        <begin position="204"/>
        <end position="225"/>
    </location>
</feature>
<organism evidence="7 8">
    <name type="scientific">Candidatus Pseudogracilibacillus intestinigallinarum</name>
    <dbReference type="NCBI Taxonomy" id="2838742"/>
    <lineage>
        <taxon>Bacteria</taxon>
        <taxon>Bacillati</taxon>
        <taxon>Bacillota</taxon>
        <taxon>Bacilli</taxon>
        <taxon>Bacillales</taxon>
        <taxon>Bacillaceae</taxon>
        <taxon>Pseudogracilibacillus</taxon>
    </lineage>
</organism>
<feature type="transmembrane region" description="Helical" evidence="6">
    <location>
        <begin position="32"/>
        <end position="52"/>
    </location>
</feature>
<reference evidence="7" key="1">
    <citation type="journal article" date="2021" name="PeerJ">
        <title>Extensive microbial diversity within the chicken gut microbiome revealed by metagenomics and culture.</title>
        <authorList>
            <person name="Gilroy R."/>
            <person name="Ravi A."/>
            <person name="Getino M."/>
            <person name="Pursley I."/>
            <person name="Horton D.L."/>
            <person name="Alikhan N.F."/>
            <person name="Baker D."/>
            <person name="Gharbi K."/>
            <person name="Hall N."/>
            <person name="Watson M."/>
            <person name="Adriaenssens E.M."/>
            <person name="Foster-Nyarko E."/>
            <person name="Jarju S."/>
            <person name="Secka A."/>
            <person name="Antonio M."/>
            <person name="Oren A."/>
            <person name="Chaudhuri R.R."/>
            <person name="La Ragione R."/>
            <person name="Hildebrand F."/>
            <person name="Pallen M.J."/>
        </authorList>
    </citation>
    <scope>NUCLEOTIDE SEQUENCE</scope>
    <source>
        <strain evidence="7">CHK169-2315</strain>
    </source>
</reference>
<feature type="transmembrane region" description="Helical" evidence="6">
    <location>
        <begin position="89"/>
        <end position="112"/>
    </location>
</feature>
<evidence type="ECO:0000256" key="3">
    <source>
        <dbReference type="ARBA" id="ARBA00022692"/>
    </source>
</evidence>
<evidence type="ECO:0000256" key="2">
    <source>
        <dbReference type="ARBA" id="ARBA00022475"/>
    </source>
</evidence>
<evidence type="ECO:0000256" key="5">
    <source>
        <dbReference type="ARBA" id="ARBA00023136"/>
    </source>
</evidence>
<dbReference type="GO" id="GO:0005886">
    <property type="term" value="C:plasma membrane"/>
    <property type="evidence" value="ECO:0007669"/>
    <property type="project" value="UniProtKB-SubCell"/>
</dbReference>
<dbReference type="AlphaFoldDB" id="A0A9D1PLB0"/>
<evidence type="ECO:0000256" key="6">
    <source>
        <dbReference type="SAM" id="Phobius"/>
    </source>
</evidence>
<sequence>MNDIMIALIVIIGTVIAYLFSRWLYKRVYTPLLLPVAVSTFIIVIFLIVTNISYDTYMIGGEWINCFLGPAVVALAYPLYQNKDVLKELAFPMLVGTFIGAVVGIVSGVWLAKLVRFEEELVFSITPKSVTTPVAMDISESLGGIDTLSAVFVMVAGIAGAMFGTYVFKWFGLKETIGRGVGYGSASHAIGTSKALENGQLEGSISTIAMILSAVFVSIITPYLIHFMM</sequence>
<comment type="subcellular location">
    <subcellularLocation>
        <location evidence="1">Cell membrane</location>
        <topology evidence="1">Multi-pass membrane protein</topology>
    </subcellularLocation>
</comment>
<evidence type="ECO:0000313" key="7">
    <source>
        <dbReference type="EMBL" id="HIV74505.1"/>
    </source>
</evidence>
<evidence type="ECO:0000256" key="4">
    <source>
        <dbReference type="ARBA" id="ARBA00022989"/>
    </source>
</evidence>
<dbReference type="EMBL" id="DXHX01000079">
    <property type="protein sequence ID" value="HIV74505.1"/>
    <property type="molecule type" value="Genomic_DNA"/>
</dbReference>
<keyword evidence="4 6" id="KW-1133">Transmembrane helix</keyword>
<dbReference type="Proteomes" id="UP000823937">
    <property type="component" value="Unassembled WGS sequence"/>
</dbReference>
<keyword evidence="3 6" id="KW-0812">Transmembrane</keyword>
<comment type="caution">
    <text evidence="7">The sequence shown here is derived from an EMBL/GenBank/DDBJ whole genome shotgun (WGS) entry which is preliminary data.</text>
</comment>